<dbReference type="InterPro" id="IPR044566">
    <property type="entry name" value="RMV1-like"/>
</dbReference>
<evidence type="ECO:0000256" key="3">
    <source>
        <dbReference type="ARBA" id="ARBA00022475"/>
    </source>
</evidence>
<dbReference type="PANTHER" id="PTHR45826">
    <property type="entry name" value="POLYAMINE TRANSPORTER PUT1"/>
    <property type="match status" value="1"/>
</dbReference>
<evidence type="ECO:0000256" key="4">
    <source>
        <dbReference type="SAM" id="MobiDB-lite"/>
    </source>
</evidence>
<dbReference type="GO" id="GO:0022857">
    <property type="term" value="F:transmembrane transporter activity"/>
    <property type="evidence" value="ECO:0007669"/>
    <property type="project" value="InterPro"/>
</dbReference>
<evidence type="ECO:0000256" key="1">
    <source>
        <dbReference type="ARBA" id="ARBA00004651"/>
    </source>
</evidence>
<dbReference type="PANTHER" id="PTHR45826:SF22">
    <property type="entry name" value="EXPRESSED PROTEIN"/>
    <property type="match status" value="1"/>
</dbReference>
<feature type="transmembrane region" description="Helical" evidence="5">
    <location>
        <begin position="70"/>
        <end position="90"/>
    </location>
</feature>
<dbReference type="STRING" id="40149.A0A0E0D1E2"/>
<keyword evidence="2" id="KW-0813">Transport</keyword>
<feature type="region of interest" description="Disordered" evidence="4">
    <location>
        <begin position="1"/>
        <end position="39"/>
    </location>
</feature>
<dbReference type="EnsemblPlants" id="OMERI03G17670.1">
    <property type="protein sequence ID" value="OMERI03G17670.1"/>
    <property type="gene ID" value="OMERI03G17670"/>
</dbReference>
<dbReference type="AlphaFoldDB" id="A0A0E0D1E2"/>
<organism evidence="6">
    <name type="scientific">Oryza meridionalis</name>
    <dbReference type="NCBI Taxonomy" id="40149"/>
    <lineage>
        <taxon>Eukaryota</taxon>
        <taxon>Viridiplantae</taxon>
        <taxon>Streptophyta</taxon>
        <taxon>Embryophyta</taxon>
        <taxon>Tracheophyta</taxon>
        <taxon>Spermatophyta</taxon>
        <taxon>Magnoliopsida</taxon>
        <taxon>Liliopsida</taxon>
        <taxon>Poales</taxon>
        <taxon>Poaceae</taxon>
        <taxon>BOP clade</taxon>
        <taxon>Oryzoideae</taxon>
        <taxon>Oryzeae</taxon>
        <taxon>Oryzinae</taxon>
        <taxon>Oryza</taxon>
    </lineage>
</organism>
<dbReference type="Proteomes" id="UP000008021">
    <property type="component" value="Chromosome 3"/>
</dbReference>
<feature type="compositionally biased region" description="Polar residues" evidence="4">
    <location>
        <begin position="1"/>
        <end position="14"/>
    </location>
</feature>
<accession>A0A0E0D1E2</accession>
<keyword evidence="7" id="KW-1185">Reference proteome</keyword>
<keyword evidence="3" id="KW-1003">Cell membrane</keyword>
<protein>
    <submittedName>
        <fullName evidence="6">Uncharacterized protein</fullName>
    </submittedName>
</protein>
<evidence type="ECO:0000313" key="7">
    <source>
        <dbReference type="Proteomes" id="UP000008021"/>
    </source>
</evidence>
<feature type="transmembrane region" description="Helical" evidence="5">
    <location>
        <begin position="96"/>
        <end position="120"/>
    </location>
</feature>
<keyword evidence="5" id="KW-1133">Transmembrane helix</keyword>
<evidence type="ECO:0000256" key="2">
    <source>
        <dbReference type="ARBA" id="ARBA00022448"/>
    </source>
</evidence>
<keyword evidence="5" id="KW-0472">Membrane</keyword>
<feature type="region of interest" description="Disordered" evidence="4">
    <location>
        <begin position="270"/>
        <end position="318"/>
    </location>
</feature>
<evidence type="ECO:0000256" key="5">
    <source>
        <dbReference type="SAM" id="Phobius"/>
    </source>
</evidence>
<name>A0A0E0D1E2_9ORYZ</name>
<proteinExistence type="predicted"/>
<keyword evidence="5" id="KW-0812">Transmembrane</keyword>
<comment type="subcellular location">
    <subcellularLocation>
        <location evidence="1">Cell membrane</location>
        <topology evidence="1">Multi-pass membrane protein</topology>
    </subcellularLocation>
</comment>
<dbReference type="HOGENOM" id="CLU_840398_0_0_1"/>
<dbReference type="Gramene" id="OMERI03G17670.1">
    <property type="protein sequence ID" value="OMERI03G17670.1"/>
    <property type="gene ID" value="OMERI03G17670"/>
</dbReference>
<reference evidence="6" key="2">
    <citation type="submission" date="2018-05" db="EMBL/GenBank/DDBJ databases">
        <title>OmerRS3 (Oryza meridionalis Reference Sequence Version 3).</title>
        <authorList>
            <person name="Zhang J."/>
            <person name="Kudrna D."/>
            <person name="Lee S."/>
            <person name="Talag J."/>
            <person name="Welchert J."/>
            <person name="Wing R.A."/>
        </authorList>
    </citation>
    <scope>NUCLEOTIDE SEQUENCE [LARGE SCALE GENOMIC DNA]</scope>
    <source>
        <strain evidence="6">cv. OR44</strain>
    </source>
</reference>
<dbReference type="GO" id="GO:0005886">
    <property type="term" value="C:plasma membrane"/>
    <property type="evidence" value="ECO:0007669"/>
    <property type="project" value="UniProtKB-SubCell"/>
</dbReference>
<evidence type="ECO:0000313" key="6">
    <source>
        <dbReference type="EnsemblPlants" id="OMERI03G17670.1"/>
    </source>
</evidence>
<sequence>MDQKIQRPSPQRQQQAEEHGGATAPAPAPATPQDDEQQGHQLAAVAVHGVQGGGGGGGATTTERHHRSKLTLLPLVFLIYFEVAGGPYGAEQAVSAAGPLFALLGFLAFPFVWGVPVSLVTAELAATLRGNGGFVVWADRAFGPLAGSLLGTWKYLSCVINLAAFPTLVADYLGRVAPAVAVAGKQGAHGHGARHDRLPLLPQLGRPQHCRVGRRRPGVRVAGAVRADDGDGGAEDAAAAVGGAGAGEGEERLEALLQHALLEPQLLGQREHHGRRGGAAGADVPAGARGGGGAHRRQLPAAAHGGDRRHGRAAGGVGERLLGRRSSFFYQ</sequence>
<dbReference type="Gene3D" id="1.20.1740.10">
    <property type="entry name" value="Amino acid/polyamine transporter I"/>
    <property type="match status" value="1"/>
</dbReference>
<reference evidence="6" key="1">
    <citation type="submission" date="2015-04" db="UniProtKB">
        <authorList>
            <consortium name="EnsemblPlants"/>
        </authorList>
    </citation>
    <scope>IDENTIFICATION</scope>
</reference>